<reference evidence="1" key="1">
    <citation type="submission" date="2017-04" db="EMBL/GenBank/DDBJ databases">
        <title>Population genomics of picophytoplankton unveils novel chromosome hypervariability.</title>
        <authorList>
            <consortium name="DOE Joint Genome Institute"/>
            <person name="Blanc-Mathieu R."/>
            <person name="Krasovec M."/>
            <person name="Hebrard M."/>
            <person name="Yau S."/>
            <person name="Desgranges E."/>
            <person name="Martin J."/>
            <person name="Schackwitz W."/>
            <person name="Kuo A."/>
            <person name="Salin G."/>
            <person name="Donnadieu C."/>
            <person name="Desdevises Y."/>
            <person name="Sanchez-Ferandin S."/>
            <person name="Moreau H."/>
            <person name="Rivals E."/>
            <person name="Grigoriev I.V."/>
            <person name="Grimsley N."/>
            <person name="Eyre-Walker A."/>
            <person name="Piganeau G."/>
        </authorList>
    </citation>
    <scope>NUCLEOTIDE SEQUENCE [LARGE SCALE GENOMIC DNA]</scope>
    <source>
        <strain evidence="1">RCC 1115</strain>
    </source>
</reference>
<sequence length="86" mass="9743">GTRAMGFLTRVIASGIEDGARREAALERHLERVTTRCEALCVNDDDGRDNWDQPTKSDKFWLKAKARLAHEDAERAGEHPGRRAPW</sequence>
<dbReference type="AlphaFoldDB" id="A0A1Y5I850"/>
<evidence type="ECO:0000313" key="1">
    <source>
        <dbReference type="EMBL" id="OUS45656.1"/>
    </source>
</evidence>
<feature type="non-terminal residue" evidence="1">
    <location>
        <position position="1"/>
    </location>
</feature>
<organism evidence="1">
    <name type="scientific">Ostreococcus tauri</name>
    <name type="common">Marine green alga</name>
    <dbReference type="NCBI Taxonomy" id="70448"/>
    <lineage>
        <taxon>Eukaryota</taxon>
        <taxon>Viridiplantae</taxon>
        <taxon>Chlorophyta</taxon>
        <taxon>Mamiellophyceae</taxon>
        <taxon>Mamiellales</taxon>
        <taxon>Bathycoccaceae</taxon>
        <taxon>Ostreococcus</taxon>
    </lineage>
</organism>
<gene>
    <name evidence="1" type="ORF">BE221DRAFT_81850</name>
</gene>
<name>A0A1Y5I850_OSTTA</name>
<accession>A0A1Y5I850</accession>
<protein>
    <submittedName>
        <fullName evidence="1">Uncharacterized protein</fullName>
    </submittedName>
</protein>
<proteinExistence type="predicted"/>
<dbReference type="Proteomes" id="UP000195557">
    <property type="component" value="Unassembled WGS sequence"/>
</dbReference>
<dbReference type="EMBL" id="KZ155787">
    <property type="protein sequence ID" value="OUS45656.1"/>
    <property type="molecule type" value="Genomic_DNA"/>
</dbReference>